<name>A0A0G4EMY6_VITBC</name>
<reference evidence="3 4" key="1">
    <citation type="submission" date="2014-11" db="EMBL/GenBank/DDBJ databases">
        <authorList>
            <person name="Zhu J."/>
            <person name="Qi W."/>
            <person name="Song R."/>
        </authorList>
    </citation>
    <scope>NUCLEOTIDE SEQUENCE [LARGE SCALE GENOMIC DNA]</scope>
</reference>
<dbReference type="InterPro" id="IPR021139">
    <property type="entry name" value="NYN"/>
</dbReference>
<dbReference type="VEuPathDB" id="CryptoDB:Vbra_20549"/>
<feature type="region of interest" description="Disordered" evidence="1">
    <location>
        <begin position="342"/>
        <end position="362"/>
    </location>
</feature>
<dbReference type="Pfam" id="PF01936">
    <property type="entry name" value="NYN"/>
    <property type="match status" value="1"/>
</dbReference>
<dbReference type="Proteomes" id="UP000041254">
    <property type="component" value="Unassembled WGS sequence"/>
</dbReference>
<dbReference type="EMBL" id="CDMY01000272">
    <property type="protein sequence ID" value="CEL98531.1"/>
    <property type="molecule type" value="Genomic_DNA"/>
</dbReference>
<organism evidence="3 4">
    <name type="scientific">Vitrella brassicaformis (strain CCMP3155)</name>
    <dbReference type="NCBI Taxonomy" id="1169540"/>
    <lineage>
        <taxon>Eukaryota</taxon>
        <taxon>Sar</taxon>
        <taxon>Alveolata</taxon>
        <taxon>Colpodellida</taxon>
        <taxon>Vitrellaceae</taxon>
        <taxon>Vitrella</taxon>
    </lineage>
</organism>
<evidence type="ECO:0000256" key="1">
    <source>
        <dbReference type="SAM" id="MobiDB-lite"/>
    </source>
</evidence>
<sequence length="398" mass="44406">MRSRRKLCVTFGHSWGPQTALQRSRRRSSSQSRKGERKGSTGSSQKEGEEKEGEERRICSCKKAAGVSSTMASSSAADKPNQNSLRCALVVDGANFILGWHGYQRPKTDKVNMPYQVFEHHITRMISDFQDKTGRTIQLVDGHVTFVNADPVRRMDRLEEFLSSRYRGDELETQLKWARNDKNKLIQLHNQIAGKNARYPFQVKLVGLKPKSLKQSGGDTLIAACLTKAAMDKGVNGVILFSGDGDFCPVLKMIKETILPLTTTTTTETVPDPKVFFVASFAASLSDELRKEALIVHEIHKDDVAPTSMPRPQRTWPRHQTREIKQFTLMASWGGADACEEEVGDGAGLPLNETEDDDEDGEGGVVTLDRNMPCDNIIVDPDMPCCDDFYLFFGSAWK</sequence>
<feature type="region of interest" description="Disordered" evidence="1">
    <location>
        <begin position="17"/>
        <end position="58"/>
    </location>
</feature>
<evidence type="ECO:0000313" key="3">
    <source>
        <dbReference type="EMBL" id="CEL98531.1"/>
    </source>
</evidence>
<feature type="compositionally biased region" description="Basic and acidic residues" evidence="1">
    <location>
        <begin position="46"/>
        <end position="58"/>
    </location>
</feature>
<dbReference type="Gene3D" id="3.40.50.1010">
    <property type="entry name" value="5'-nuclease"/>
    <property type="match status" value="1"/>
</dbReference>
<dbReference type="AlphaFoldDB" id="A0A0G4EMY6"/>
<protein>
    <recommendedName>
        <fullName evidence="2">NYN domain-containing protein</fullName>
    </recommendedName>
</protein>
<gene>
    <name evidence="3" type="ORF">Vbra_20549</name>
</gene>
<evidence type="ECO:0000313" key="4">
    <source>
        <dbReference type="Proteomes" id="UP000041254"/>
    </source>
</evidence>
<dbReference type="InParanoid" id="A0A0G4EMY6"/>
<evidence type="ECO:0000259" key="2">
    <source>
        <dbReference type="Pfam" id="PF01936"/>
    </source>
</evidence>
<accession>A0A0G4EMY6</accession>
<dbReference type="GO" id="GO:0004540">
    <property type="term" value="F:RNA nuclease activity"/>
    <property type="evidence" value="ECO:0007669"/>
    <property type="project" value="InterPro"/>
</dbReference>
<feature type="compositionally biased region" description="Acidic residues" evidence="1">
    <location>
        <begin position="353"/>
        <end position="362"/>
    </location>
</feature>
<keyword evidence="4" id="KW-1185">Reference proteome</keyword>
<feature type="domain" description="NYN" evidence="2">
    <location>
        <begin position="181"/>
        <end position="256"/>
    </location>
</feature>
<proteinExistence type="predicted"/>